<reference evidence="1" key="1">
    <citation type="submission" date="2022-07" db="EMBL/GenBank/DDBJ databases">
        <authorList>
            <person name="Macas J."/>
            <person name="Novak P."/>
            <person name="Neumann P."/>
        </authorList>
    </citation>
    <scope>NUCLEOTIDE SEQUENCE</scope>
</reference>
<protein>
    <submittedName>
        <fullName evidence="1">Uncharacterized protein</fullName>
    </submittedName>
</protein>
<organism evidence="1 2">
    <name type="scientific">Cuscuta epithymum</name>
    <dbReference type="NCBI Taxonomy" id="186058"/>
    <lineage>
        <taxon>Eukaryota</taxon>
        <taxon>Viridiplantae</taxon>
        <taxon>Streptophyta</taxon>
        <taxon>Embryophyta</taxon>
        <taxon>Tracheophyta</taxon>
        <taxon>Spermatophyta</taxon>
        <taxon>Magnoliopsida</taxon>
        <taxon>eudicotyledons</taxon>
        <taxon>Gunneridae</taxon>
        <taxon>Pentapetalae</taxon>
        <taxon>asterids</taxon>
        <taxon>lamiids</taxon>
        <taxon>Solanales</taxon>
        <taxon>Convolvulaceae</taxon>
        <taxon>Cuscuteae</taxon>
        <taxon>Cuscuta</taxon>
        <taxon>Cuscuta subgen. Cuscuta</taxon>
    </lineage>
</organism>
<dbReference type="Proteomes" id="UP001152523">
    <property type="component" value="Unassembled WGS sequence"/>
</dbReference>
<keyword evidence="2" id="KW-1185">Reference proteome</keyword>
<name>A0AAV0FHB2_9ASTE</name>
<dbReference type="EMBL" id="CAMAPF010000982">
    <property type="protein sequence ID" value="CAH9134599.1"/>
    <property type="molecule type" value="Genomic_DNA"/>
</dbReference>
<proteinExistence type="predicted"/>
<gene>
    <name evidence="1" type="ORF">CEPIT_LOCUS33854</name>
</gene>
<feature type="non-terminal residue" evidence="1">
    <location>
        <position position="433"/>
    </location>
</feature>
<dbReference type="AlphaFoldDB" id="A0AAV0FHB2"/>
<accession>A0AAV0FHB2</accession>
<evidence type="ECO:0000313" key="2">
    <source>
        <dbReference type="Proteomes" id="UP001152523"/>
    </source>
</evidence>
<evidence type="ECO:0000313" key="1">
    <source>
        <dbReference type="EMBL" id="CAH9134599.1"/>
    </source>
</evidence>
<sequence length="433" mass="50440">MDYSSEHFNSQPPYHYPYYEQQSFQNNQNEGYYGQGYEDNNQWCENPPLGYGDYQFQDNYFHQGQNFEGYDDVSYQVNYHDDFNYHENYHERMENHCTSTNEYSFENDSGISAYPQHELEELKSSLLDFVEDLRKTRIELASQDESIKELFEKIIYDNDHKVQQETYEEGAKSKEEVAVTMGEMVETLLTPISFEPLIATEREPILVELSSQEPHMKVPNEVDEEIIDDEILCDEEPTLPSMDDLSFKKSLKDSLDDDFDPTQTQAPVEIVDETCDVEETMPDDAFFDSLLNDDEHNCARQGLVCLDDICGSSERSWDGFLESDTEFEFCVVNVEAIVEEEETQKEEPTHNVLTMVVPLERFQAPEAPDPEILVDYTNESDAGYVLISCSNDVFFEDYITFWWPREFEGLRHLTAYLEDKVEALMMSAPQLTC</sequence>
<comment type="caution">
    <text evidence="1">The sequence shown here is derived from an EMBL/GenBank/DDBJ whole genome shotgun (WGS) entry which is preliminary data.</text>
</comment>